<gene>
    <name evidence="1" type="ORF">N7452_009728</name>
</gene>
<name>A0A9W9QBP0_PENBR</name>
<dbReference type="EMBL" id="JAPZBQ010000005">
    <property type="protein sequence ID" value="KAJ5329338.1"/>
    <property type="molecule type" value="Genomic_DNA"/>
</dbReference>
<accession>A0A9W9QBP0</accession>
<sequence length="193" mass="22428">MFLNTIYAQFLAEFTTPIDILVRTIDFLRFKNQRNPREISEYEIDKYERLQRIFTKLIDNTSWEEIYEGECFEFKIGLKAQADILRNDPKKQGNERIKNVHKALLELSKQIALIGQVAIAMAEETPECDLARKLPREWLFSQTGEAEVEQVSVLMEYALDSLAFEVKADPSLAVKAAEHLEQIIKDIDEEFLP</sequence>
<proteinExistence type="predicted"/>
<comment type="caution">
    <text evidence="1">The sequence shown here is derived from an EMBL/GenBank/DDBJ whole genome shotgun (WGS) entry which is preliminary data.</text>
</comment>
<evidence type="ECO:0000313" key="2">
    <source>
        <dbReference type="Proteomes" id="UP001147695"/>
    </source>
</evidence>
<dbReference type="Proteomes" id="UP001147695">
    <property type="component" value="Unassembled WGS sequence"/>
</dbReference>
<reference evidence="1" key="1">
    <citation type="submission" date="2022-12" db="EMBL/GenBank/DDBJ databases">
        <authorList>
            <person name="Petersen C."/>
        </authorList>
    </citation>
    <scope>NUCLEOTIDE SEQUENCE</scope>
    <source>
        <strain evidence="1">IBT 35673</strain>
    </source>
</reference>
<organism evidence="1 2">
    <name type="scientific">Penicillium brevicompactum</name>
    <dbReference type="NCBI Taxonomy" id="5074"/>
    <lineage>
        <taxon>Eukaryota</taxon>
        <taxon>Fungi</taxon>
        <taxon>Dikarya</taxon>
        <taxon>Ascomycota</taxon>
        <taxon>Pezizomycotina</taxon>
        <taxon>Eurotiomycetes</taxon>
        <taxon>Eurotiomycetidae</taxon>
        <taxon>Eurotiales</taxon>
        <taxon>Aspergillaceae</taxon>
        <taxon>Penicillium</taxon>
    </lineage>
</organism>
<protein>
    <submittedName>
        <fullName evidence="1">Uncharacterized protein</fullName>
    </submittedName>
</protein>
<evidence type="ECO:0000313" key="1">
    <source>
        <dbReference type="EMBL" id="KAJ5329338.1"/>
    </source>
</evidence>
<reference evidence="1" key="2">
    <citation type="journal article" date="2023" name="IMA Fungus">
        <title>Comparative genomic study of the Penicillium genus elucidates a diverse pangenome and 15 lateral gene transfer events.</title>
        <authorList>
            <person name="Petersen C."/>
            <person name="Sorensen T."/>
            <person name="Nielsen M.R."/>
            <person name="Sondergaard T.E."/>
            <person name="Sorensen J.L."/>
            <person name="Fitzpatrick D.A."/>
            <person name="Frisvad J.C."/>
            <person name="Nielsen K.L."/>
        </authorList>
    </citation>
    <scope>NUCLEOTIDE SEQUENCE</scope>
    <source>
        <strain evidence="1">IBT 35673</strain>
    </source>
</reference>
<dbReference type="AlphaFoldDB" id="A0A9W9QBP0"/>